<feature type="transmembrane region" description="Helical" evidence="5">
    <location>
        <begin position="322"/>
        <end position="351"/>
    </location>
</feature>
<feature type="domain" description="Cytochrome C biogenesis protein transmembrane" evidence="6">
    <location>
        <begin position="206"/>
        <end position="407"/>
    </location>
</feature>
<comment type="subcellular location">
    <subcellularLocation>
        <location evidence="1">Membrane</location>
        <topology evidence="1">Multi-pass membrane protein</topology>
    </subcellularLocation>
</comment>
<sequence>MKRYILFVLFFFAMFISSNAQFGLENNLVKVKLYSSFNKVQKNSEVKVAIKLNIDEGWHINSNVPNEDYLIPTEVIIDSSKIEVMSIQYPKAKDIKFSFSDVPVSVYDGEVYVGVILKVPESAKLGILEVPIRITYQACNDATCMAPNDIDTLLTLEVVDNKTQISEINSEIFSKLNISYTKTKQISVQSESGIADTLESSGLLLSLILVFLGGLALNLTPCVYPLIPITIGYFGGQSEGKTSKLFMLGILYVLGMALTYSVVGVVTALSGAVFGSLLQSPIVIIIIAGIFVALALSMFGLYEIKMPDSMVAKAGGARAGVFGAFFMGLTMGIVAAPCIGPFVLGLVTYVAAKGDVFYGFIMFFFLAIGLGTPYIFLAIFSGRIKSLPRAGFWMEGVRNIFGFILIA</sequence>
<gene>
    <name evidence="8" type="ORF">MNBD_IGNAVI01-1068</name>
</gene>
<dbReference type="Pfam" id="PF11412">
    <property type="entry name" value="DsbD_N"/>
    <property type="match status" value="1"/>
</dbReference>
<evidence type="ECO:0000256" key="2">
    <source>
        <dbReference type="ARBA" id="ARBA00022692"/>
    </source>
</evidence>
<reference evidence="8" key="1">
    <citation type="submission" date="2018-06" db="EMBL/GenBank/DDBJ databases">
        <authorList>
            <person name="Zhirakovskaya E."/>
        </authorList>
    </citation>
    <scope>NUCLEOTIDE SEQUENCE</scope>
</reference>
<dbReference type="PANTHER" id="PTHR32234:SF0">
    <property type="entry name" value="THIOL:DISULFIDE INTERCHANGE PROTEIN DSBD"/>
    <property type="match status" value="1"/>
</dbReference>
<accession>A0A3B1CNS7</accession>
<dbReference type="GO" id="GO:0045454">
    <property type="term" value="P:cell redox homeostasis"/>
    <property type="evidence" value="ECO:0007669"/>
    <property type="project" value="TreeGrafter"/>
</dbReference>
<feature type="domain" description="Thiol:disulfide interchange protein DsbD N-terminal" evidence="7">
    <location>
        <begin position="39"/>
        <end position="149"/>
    </location>
</feature>
<dbReference type="InterPro" id="IPR028250">
    <property type="entry name" value="DsbDN"/>
</dbReference>
<dbReference type="GO" id="GO:0047134">
    <property type="term" value="F:protein-disulfide reductase [NAD(P)H] activity"/>
    <property type="evidence" value="ECO:0007669"/>
    <property type="project" value="UniProtKB-EC"/>
</dbReference>
<evidence type="ECO:0000256" key="3">
    <source>
        <dbReference type="ARBA" id="ARBA00022989"/>
    </source>
</evidence>
<dbReference type="InterPro" id="IPR003834">
    <property type="entry name" value="Cyt_c_assmbl_TM_dom"/>
</dbReference>
<evidence type="ECO:0000313" key="8">
    <source>
        <dbReference type="EMBL" id="VAX25664.1"/>
    </source>
</evidence>
<keyword evidence="2 5" id="KW-0812">Transmembrane</keyword>
<keyword evidence="3 5" id="KW-1133">Transmembrane helix</keyword>
<dbReference type="GO" id="GO:0017004">
    <property type="term" value="P:cytochrome complex assembly"/>
    <property type="evidence" value="ECO:0007669"/>
    <property type="project" value="InterPro"/>
</dbReference>
<proteinExistence type="predicted"/>
<feature type="transmembrane region" description="Helical" evidence="5">
    <location>
        <begin position="357"/>
        <end position="380"/>
    </location>
</feature>
<feature type="non-terminal residue" evidence="8">
    <location>
        <position position="407"/>
    </location>
</feature>
<dbReference type="PANTHER" id="PTHR32234">
    <property type="entry name" value="THIOL:DISULFIDE INTERCHANGE PROTEIN DSBD"/>
    <property type="match status" value="1"/>
</dbReference>
<evidence type="ECO:0000256" key="4">
    <source>
        <dbReference type="ARBA" id="ARBA00023136"/>
    </source>
</evidence>
<dbReference type="Pfam" id="PF02683">
    <property type="entry name" value="DsbD_TM"/>
    <property type="match status" value="1"/>
</dbReference>
<dbReference type="EMBL" id="UOGD01000306">
    <property type="protein sequence ID" value="VAX25664.1"/>
    <property type="molecule type" value="Genomic_DNA"/>
</dbReference>
<dbReference type="InterPro" id="IPR036929">
    <property type="entry name" value="DsbDN_sf"/>
</dbReference>
<evidence type="ECO:0000259" key="6">
    <source>
        <dbReference type="Pfam" id="PF02683"/>
    </source>
</evidence>
<protein>
    <submittedName>
        <fullName evidence="8">Cytochrome c-type biogenesis protein DsbD, protein-disulfide reductase</fullName>
        <ecNumber evidence="8">1.8.1.8</ecNumber>
    </submittedName>
</protein>
<keyword evidence="8" id="KW-0560">Oxidoreductase</keyword>
<dbReference type="GO" id="GO:0016020">
    <property type="term" value="C:membrane"/>
    <property type="evidence" value="ECO:0007669"/>
    <property type="project" value="UniProtKB-SubCell"/>
</dbReference>
<dbReference type="EC" id="1.8.1.8" evidence="8"/>
<name>A0A3B1CNS7_9ZZZZ</name>
<evidence type="ECO:0000259" key="7">
    <source>
        <dbReference type="Pfam" id="PF11412"/>
    </source>
</evidence>
<evidence type="ECO:0000256" key="5">
    <source>
        <dbReference type="SAM" id="Phobius"/>
    </source>
</evidence>
<keyword evidence="4 5" id="KW-0472">Membrane</keyword>
<dbReference type="AlphaFoldDB" id="A0A3B1CNS7"/>
<feature type="transmembrane region" description="Helical" evidence="5">
    <location>
        <begin position="245"/>
        <end position="270"/>
    </location>
</feature>
<feature type="transmembrane region" description="Helical" evidence="5">
    <location>
        <begin position="203"/>
        <end position="224"/>
    </location>
</feature>
<dbReference type="Gene3D" id="2.60.40.1250">
    <property type="entry name" value="Thiol:disulfide interchange protein DsbD, N-terminal domain"/>
    <property type="match status" value="1"/>
</dbReference>
<feature type="transmembrane region" description="Helical" evidence="5">
    <location>
        <begin position="282"/>
        <end position="302"/>
    </location>
</feature>
<evidence type="ECO:0000256" key="1">
    <source>
        <dbReference type="ARBA" id="ARBA00004141"/>
    </source>
</evidence>
<organism evidence="8">
    <name type="scientific">hydrothermal vent metagenome</name>
    <dbReference type="NCBI Taxonomy" id="652676"/>
    <lineage>
        <taxon>unclassified sequences</taxon>
        <taxon>metagenomes</taxon>
        <taxon>ecological metagenomes</taxon>
    </lineage>
</organism>